<proteinExistence type="predicted"/>
<dbReference type="EMBL" id="FRCT01000017">
    <property type="protein sequence ID" value="SHM83768.1"/>
    <property type="molecule type" value="Genomic_DNA"/>
</dbReference>
<evidence type="ECO:0000313" key="4">
    <source>
        <dbReference type="Proteomes" id="UP000184394"/>
    </source>
</evidence>
<sequence length="215" mass="25015">MFILFLCITIVMVFFMLYVIRWYMKKKDISSLTSEADGEIVKVTKQDYKEPDSGDKKTVYTLKVAYSVGGRQYKASMCTSEEGESFQEGLSVTVLYDKNKPRNSYVKGDKEPQLVWRNYMIGSIILFVVWVVVFIMTMPSTLGFTRIQKERFDFVMHIVFFLFSIAGLIVYPRTKEYKKKRENGISARKELGAFILIICKTGFDLIWDLIVMLIK</sequence>
<dbReference type="InterPro" id="IPR021994">
    <property type="entry name" value="DUF3592"/>
</dbReference>
<feature type="transmembrane region" description="Helical" evidence="1">
    <location>
        <begin position="119"/>
        <end position="142"/>
    </location>
</feature>
<dbReference type="OrthoDB" id="9936267at2"/>
<keyword evidence="1" id="KW-0812">Transmembrane</keyword>
<name>A0A1M7M0V0_RUMFL</name>
<evidence type="ECO:0000313" key="3">
    <source>
        <dbReference type="EMBL" id="SHM83768.1"/>
    </source>
</evidence>
<reference evidence="3 4" key="1">
    <citation type="submission" date="2016-11" db="EMBL/GenBank/DDBJ databases">
        <authorList>
            <person name="Jaros S."/>
            <person name="Januszkiewicz K."/>
            <person name="Wedrychowicz H."/>
        </authorList>
    </citation>
    <scope>NUCLEOTIDE SEQUENCE [LARGE SCALE GENOMIC DNA]</scope>
    <source>
        <strain evidence="3 4">Y1</strain>
    </source>
</reference>
<evidence type="ECO:0000259" key="2">
    <source>
        <dbReference type="Pfam" id="PF12158"/>
    </source>
</evidence>
<feature type="transmembrane region" description="Helical" evidence="1">
    <location>
        <begin position="191"/>
        <end position="214"/>
    </location>
</feature>
<evidence type="ECO:0000256" key="1">
    <source>
        <dbReference type="SAM" id="Phobius"/>
    </source>
</evidence>
<feature type="transmembrane region" description="Helical" evidence="1">
    <location>
        <begin position="6"/>
        <end position="24"/>
    </location>
</feature>
<dbReference type="Proteomes" id="UP000184394">
    <property type="component" value="Unassembled WGS sequence"/>
</dbReference>
<accession>A0A1M7M0V0</accession>
<dbReference type="AlphaFoldDB" id="A0A1M7M0V0"/>
<feature type="transmembrane region" description="Helical" evidence="1">
    <location>
        <begin position="154"/>
        <end position="171"/>
    </location>
</feature>
<dbReference type="Pfam" id="PF12158">
    <property type="entry name" value="DUF3592"/>
    <property type="match status" value="1"/>
</dbReference>
<organism evidence="3 4">
    <name type="scientific">Ruminococcus flavefaciens</name>
    <dbReference type="NCBI Taxonomy" id="1265"/>
    <lineage>
        <taxon>Bacteria</taxon>
        <taxon>Bacillati</taxon>
        <taxon>Bacillota</taxon>
        <taxon>Clostridia</taxon>
        <taxon>Eubacteriales</taxon>
        <taxon>Oscillospiraceae</taxon>
        <taxon>Ruminococcus</taxon>
    </lineage>
</organism>
<protein>
    <recommendedName>
        <fullName evidence="2">DUF3592 domain-containing protein</fullName>
    </recommendedName>
</protein>
<gene>
    <name evidence="3" type="ORF">SAMN04487860_11738</name>
</gene>
<keyword evidence="1" id="KW-0472">Membrane</keyword>
<keyword evidence="1" id="KW-1133">Transmembrane helix</keyword>
<feature type="domain" description="DUF3592" evidence="2">
    <location>
        <begin position="37"/>
        <end position="109"/>
    </location>
</feature>